<accession>A0AAU9PK61</accession>
<keyword evidence="2" id="KW-1185">Reference proteome</keyword>
<reference evidence="1 2" key="1">
    <citation type="submission" date="2022-01" db="EMBL/GenBank/DDBJ databases">
        <authorList>
            <person name="Xiong W."/>
            <person name="Schranz E."/>
        </authorList>
    </citation>
    <scope>NUCLEOTIDE SEQUENCE [LARGE SCALE GENOMIC DNA]</scope>
</reference>
<proteinExistence type="predicted"/>
<dbReference type="AlphaFoldDB" id="A0AAU9PK61"/>
<evidence type="ECO:0000313" key="2">
    <source>
        <dbReference type="Proteomes" id="UP001157418"/>
    </source>
</evidence>
<protein>
    <submittedName>
        <fullName evidence="1">Uncharacterized protein</fullName>
    </submittedName>
</protein>
<sequence length="87" mass="9961">MHIGCFLKKFLIKMHGSAWKMEDSKTNGQKSKKRTAAVTTLRNRFRRPSEKNRRLSSFPRTLVSYFSNRSSAVLPPNLTGSSLIGRF</sequence>
<name>A0AAU9PK61_9ASTR</name>
<evidence type="ECO:0000313" key="1">
    <source>
        <dbReference type="EMBL" id="CAH1450313.1"/>
    </source>
</evidence>
<comment type="caution">
    <text evidence="1">The sequence shown here is derived from an EMBL/GenBank/DDBJ whole genome shotgun (WGS) entry which is preliminary data.</text>
</comment>
<dbReference type="EMBL" id="CAKMRJ010005634">
    <property type="protein sequence ID" value="CAH1450313.1"/>
    <property type="molecule type" value="Genomic_DNA"/>
</dbReference>
<gene>
    <name evidence="1" type="ORF">LVIROSA_LOCUS35747</name>
</gene>
<dbReference type="Proteomes" id="UP001157418">
    <property type="component" value="Unassembled WGS sequence"/>
</dbReference>
<organism evidence="1 2">
    <name type="scientific">Lactuca virosa</name>
    <dbReference type="NCBI Taxonomy" id="75947"/>
    <lineage>
        <taxon>Eukaryota</taxon>
        <taxon>Viridiplantae</taxon>
        <taxon>Streptophyta</taxon>
        <taxon>Embryophyta</taxon>
        <taxon>Tracheophyta</taxon>
        <taxon>Spermatophyta</taxon>
        <taxon>Magnoliopsida</taxon>
        <taxon>eudicotyledons</taxon>
        <taxon>Gunneridae</taxon>
        <taxon>Pentapetalae</taxon>
        <taxon>asterids</taxon>
        <taxon>campanulids</taxon>
        <taxon>Asterales</taxon>
        <taxon>Asteraceae</taxon>
        <taxon>Cichorioideae</taxon>
        <taxon>Cichorieae</taxon>
        <taxon>Lactucinae</taxon>
        <taxon>Lactuca</taxon>
    </lineage>
</organism>